<keyword evidence="8" id="KW-1185">Reference proteome</keyword>
<evidence type="ECO:0000313" key="8">
    <source>
        <dbReference type="Proteomes" id="UP000230002"/>
    </source>
</evidence>
<accession>A0A2G8SH51</accession>
<dbReference type="STRING" id="1077348.A0A2G8SH51"/>
<dbReference type="GO" id="GO:0022857">
    <property type="term" value="F:transmembrane transporter activity"/>
    <property type="evidence" value="ECO:0007669"/>
    <property type="project" value="InterPro"/>
</dbReference>
<protein>
    <submittedName>
        <fullName evidence="7">MFS general substrate transporter</fullName>
    </submittedName>
</protein>
<evidence type="ECO:0000259" key="6">
    <source>
        <dbReference type="PROSITE" id="PS50850"/>
    </source>
</evidence>
<dbReference type="InterPro" id="IPR036259">
    <property type="entry name" value="MFS_trans_sf"/>
</dbReference>
<dbReference type="InterPro" id="IPR011701">
    <property type="entry name" value="MFS"/>
</dbReference>
<dbReference type="Proteomes" id="UP000230002">
    <property type="component" value="Unassembled WGS sequence"/>
</dbReference>
<keyword evidence="3 5" id="KW-1133">Transmembrane helix</keyword>
<dbReference type="PANTHER" id="PTHR23502">
    <property type="entry name" value="MAJOR FACILITATOR SUPERFAMILY"/>
    <property type="match status" value="1"/>
</dbReference>
<feature type="transmembrane region" description="Helical" evidence="5">
    <location>
        <begin position="72"/>
        <end position="92"/>
    </location>
</feature>
<dbReference type="EMBL" id="AYKW01000008">
    <property type="protein sequence ID" value="PIL33104.1"/>
    <property type="molecule type" value="Genomic_DNA"/>
</dbReference>
<dbReference type="Pfam" id="PF07690">
    <property type="entry name" value="MFS_1"/>
    <property type="match status" value="1"/>
</dbReference>
<feature type="domain" description="Major facilitator superfamily (MFS) profile" evidence="6">
    <location>
        <begin position="1"/>
        <end position="187"/>
    </location>
</feature>
<dbReference type="OrthoDB" id="3066029at2759"/>
<gene>
    <name evidence="7" type="ORF">GSI_04553</name>
</gene>
<dbReference type="Gene3D" id="1.20.1720.10">
    <property type="entry name" value="Multidrug resistance protein D"/>
    <property type="match status" value="1"/>
</dbReference>
<evidence type="ECO:0000256" key="3">
    <source>
        <dbReference type="ARBA" id="ARBA00022989"/>
    </source>
</evidence>
<dbReference type="GO" id="GO:0005886">
    <property type="term" value="C:plasma membrane"/>
    <property type="evidence" value="ECO:0007669"/>
    <property type="project" value="TreeGrafter"/>
</dbReference>
<reference evidence="7 8" key="1">
    <citation type="journal article" date="2015" name="Sci. Rep.">
        <title>Chromosome-level genome map provides insights into diverse defense mechanisms in the medicinal fungus Ganoderma sinense.</title>
        <authorList>
            <person name="Zhu Y."/>
            <person name="Xu J."/>
            <person name="Sun C."/>
            <person name="Zhou S."/>
            <person name="Xu H."/>
            <person name="Nelson D.R."/>
            <person name="Qian J."/>
            <person name="Song J."/>
            <person name="Luo H."/>
            <person name="Xiang L."/>
            <person name="Li Y."/>
            <person name="Xu Z."/>
            <person name="Ji A."/>
            <person name="Wang L."/>
            <person name="Lu S."/>
            <person name="Hayward A."/>
            <person name="Sun W."/>
            <person name="Li X."/>
            <person name="Schwartz D.C."/>
            <person name="Wang Y."/>
            <person name="Chen S."/>
        </authorList>
    </citation>
    <scope>NUCLEOTIDE SEQUENCE [LARGE SCALE GENOMIC DNA]</scope>
    <source>
        <strain evidence="7 8">ZZ0214-1</strain>
    </source>
</reference>
<evidence type="ECO:0000313" key="7">
    <source>
        <dbReference type="EMBL" id="PIL33104.1"/>
    </source>
</evidence>
<dbReference type="PANTHER" id="PTHR23502:SF64">
    <property type="entry name" value="TRANSPORTER, PUTATIVE (AFU_ORTHOLOGUE AFUA_3G11760)-RELATED"/>
    <property type="match status" value="1"/>
</dbReference>
<dbReference type="SUPFAM" id="SSF103473">
    <property type="entry name" value="MFS general substrate transporter"/>
    <property type="match status" value="1"/>
</dbReference>
<feature type="transmembrane region" description="Helical" evidence="5">
    <location>
        <begin position="34"/>
        <end position="60"/>
    </location>
</feature>
<comment type="subcellular location">
    <subcellularLocation>
        <location evidence="1">Membrane</location>
        <topology evidence="1">Multi-pass membrane protein</topology>
    </subcellularLocation>
</comment>
<organism evidence="7 8">
    <name type="scientific">Ganoderma sinense ZZ0214-1</name>
    <dbReference type="NCBI Taxonomy" id="1077348"/>
    <lineage>
        <taxon>Eukaryota</taxon>
        <taxon>Fungi</taxon>
        <taxon>Dikarya</taxon>
        <taxon>Basidiomycota</taxon>
        <taxon>Agaricomycotina</taxon>
        <taxon>Agaricomycetes</taxon>
        <taxon>Polyporales</taxon>
        <taxon>Polyporaceae</taxon>
        <taxon>Ganoderma</taxon>
    </lineage>
</organism>
<evidence type="ECO:0000256" key="5">
    <source>
        <dbReference type="SAM" id="Phobius"/>
    </source>
</evidence>
<dbReference type="InterPro" id="IPR020846">
    <property type="entry name" value="MFS_dom"/>
</dbReference>
<evidence type="ECO:0000256" key="2">
    <source>
        <dbReference type="ARBA" id="ARBA00022692"/>
    </source>
</evidence>
<dbReference type="AlphaFoldDB" id="A0A2G8SH51"/>
<keyword evidence="4 5" id="KW-0472">Membrane</keyword>
<keyword evidence="2 5" id="KW-0812">Transmembrane</keyword>
<evidence type="ECO:0000256" key="1">
    <source>
        <dbReference type="ARBA" id="ARBA00004141"/>
    </source>
</evidence>
<sequence length="187" mass="19732">MFWRIVQAFGASSGMSIGAGVIDDIYRLEERGYAMGIFVGASPVALSYASMVGPAIVPLLGGLATHYACWRCAQWFLAVMGVSAFVPVVLWLPETLDPDQLNKTKGWALNPLASLTILRSPNVLLPSIAGATGLICDLVGSPLAGYLSDGAVVLRGAWVPEDRLHAKLWGAALLVPVSVIAEGLTVR</sequence>
<dbReference type="PROSITE" id="PS50850">
    <property type="entry name" value="MFS"/>
    <property type="match status" value="1"/>
</dbReference>
<name>A0A2G8SH51_9APHY</name>
<proteinExistence type="predicted"/>
<evidence type="ECO:0000256" key="4">
    <source>
        <dbReference type="ARBA" id="ARBA00023136"/>
    </source>
</evidence>
<comment type="caution">
    <text evidence="7">The sequence shown here is derived from an EMBL/GenBank/DDBJ whole genome shotgun (WGS) entry which is preliminary data.</text>
</comment>